<comment type="caution">
    <text evidence="1">The sequence shown here is derived from an EMBL/GenBank/DDBJ whole genome shotgun (WGS) entry which is preliminary data.</text>
</comment>
<reference evidence="1" key="1">
    <citation type="journal article" date="2023" name="Science">
        <title>Genome structures resolve the early diversification of teleost fishes.</title>
        <authorList>
            <person name="Parey E."/>
            <person name="Louis A."/>
            <person name="Montfort J."/>
            <person name="Bouchez O."/>
            <person name="Roques C."/>
            <person name="Iampietro C."/>
            <person name="Lluch J."/>
            <person name="Castinel A."/>
            <person name="Donnadieu C."/>
            <person name="Desvignes T."/>
            <person name="Floi Bucao C."/>
            <person name="Jouanno E."/>
            <person name="Wen M."/>
            <person name="Mejri S."/>
            <person name="Dirks R."/>
            <person name="Jansen H."/>
            <person name="Henkel C."/>
            <person name="Chen W.J."/>
            <person name="Zahm M."/>
            <person name="Cabau C."/>
            <person name="Klopp C."/>
            <person name="Thompson A.W."/>
            <person name="Robinson-Rechavi M."/>
            <person name="Braasch I."/>
            <person name="Lecointre G."/>
            <person name="Bobe J."/>
            <person name="Postlethwait J.H."/>
            <person name="Berthelot C."/>
            <person name="Roest Crollius H."/>
            <person name="Guiguen Y."/>
        </authorList>
    </citation>
    <scope>NUCLEOTIDE SEQUENCE</scope>
    <source>
        <strain evidence="1">NC1722</strain>
    </source>
</reference>
<dbReference type="AlphaFoldDB" id="A0AAD7W421"/>
<dbReference type="Proteomes" id="UP001221898">
    <property type="component" value="Unassembled WGS sequence"/>
</dbReference>
<name>A0AAD7W421_9TELE</name>
<evidence type="ECO:0000313" key="2">
    <source>
        <dbReference type="Proteomes" id="UP001221898"/>
    </source>
</evidence>
<accession>A0AAD7W421</accession>
<evidence type="ECO:0000313" key="1">
    <source>
        <dbReference type="EMBL" id="KAJ8378711.1"/>
    </source>
</evidence>
<sequence>MDASDYAVSAVHEQLIGSAWQPLAFFSRQLGADYNRMAADQATDPDVQAYMTAVTRLELADISFDGTDAALLCDVSTGQPCRAQWLAKAGFQRHPQPFTPRQDIVAEVSGD</sequence>
<keyword evidence="2" id="KW-1185">Reference proteome</keyword>
<gene>
    <name evidence="1" type="ORF">AAFF_G00236890</name>
</gene>
<protein>
    <submittedName>
        <fullName evidence="1">Uncharacterized protein</fullName>
    </submittedName>
</protein>
<dbReference type="EMBL" id="JAINUG010000313">
    <property type="protein sequence ID" value="KAJ8378711.1"/>
    <property type="molecule type" value="Genomic_DNA"/>
</dbReference>
<proteinExistence type="predicted"/>
<organism evidence="1 2">
    <name type="scientific">Aldrovandia affinis</name>
    <dbReference type="NCBI Taxonomy" id="143900"/>
    <lineage>
        <taxon>Eukaryota</taxon>
        <taxon>Metazoa</taxon>
        <taxon>Chordata</taxon>
        <taxon>Craniata</taxon>
        <taxon>Vertebrata</taxon>
        <taxon>Euteleostomi</taxon>
        <taxon>Actinopterygii</taxon>
        <taxon>Neopterygii</taxon>
        <taxon>Teleostei</taxon>
        <taxon>Notacanthiformes</taxon>
        <taxon>Halosauridae</taxon>
        <taxon>Aldrovandia</taxon>
    </lineage>
</organism>